<protein>
    <recommendedName>
        <fullName evidence="9">Amidase domain-containing protein</fullName>
    </recommendedName>
</protein>
<evidence type="ECO:0000259" key="6">
    <source>
        <dbReference type="Pfam" id="PF23282"/>
    </source>
</evidence>
<dbReference type="PANTHER" id="PTHR42678">
    <property type="entry name" value="AMIDASE"/>
    <property type="match status" value="1"/>
</dbReference>
<feature type="domain" description="NB-ARC" evidence="4">
    <location>
        <begin position="36"/>
        <end position="116"/>
    </location>
</feature>
<keyword evidence="2" id="KW-0677">Repeat</keyword>
<feature type="region of interest" description="Disordered" evidence="3">
    <location>
        <begin position="461"/>
        <end position="481"/>
    </location>
</feature>
<dbReference type="SUPFAM" id="SSF46785">
    <property type="entry name" value="Winged helix' DNA-binding domain"/>
    <property type="match status" value="1"/>
</dbReference>
<accession>A0A087GJS2</accession>
<feature type="domain" description="Amidase" evidence="5">
    <location>
        <begin position="580"/>
        <end position="797"/>
    </location>
</feature>
<gene>
    <name evidence="7" type="ordered locus">AALP_Aa7g220000</name>
</gene>
<dbReference type="SUPFAM" id="SSF75304">
    <property type="entry name" value="Amidase signature (AS) enzymes"/>
    <property type="match status" value="1"/>
</dbReference>
<dbReference type="InterPro" id="IPR023631">
    <property type="entry name" value="Amidase_dom"/>
</dbReference>
<dbReference type="eggNOG" id="KOG1211">
    <property type="taxonomic scope" value="Eukaryota"/>
</dbReference>
<evidence type="ECO:0000256" key="1">
    <source>
        <dbReference type="ARBA" id="ARBA00022614"/>
    </source>
</evidence>
<dbReference type="Gramene" id="KFK30124">
    <property type="protein sequence ID" value="KFK30124"/>
    <property type="gene ID" value="AALP_AA7G220000"/>
</dbReference>
<dbReference type="Pfam" id="PF00931">
    <property type="entry name" value="NB-ARC"/>
    <property type="match status" value="1"/>
</dbReference>
<dbReference type="Pfam" id="PF01425">
    <property type="entry name" value="Amidase"/>
    <property type="match status" value="1"/>
</dbReference>
<dbReference type="OrthoDB" id="566138at2759"/>
<name>A0A087GJS2_ARAAL</name>
<dbReference type="AlphaFoldDB" id="A0A087GJS2"/>
<organism evidence="7 8">
    <name type="scientific">Arabis alpina</name>
    <name type="common">Alpine rock-cress</name>
    <dbReference type="NCBI Taxonomy" id="50452"/>
    <lineage>
        <taxon>Eukaryota</taxon>
        <taxon>Viridiplantae</taxon>
        <taxon>Streptophyta</taxon>
        <taxon>Embryophyta</taxon>
        <taxon>Tracheophyta</taxon>
        <taxon>Spermatophyta</taxon>
        <taxon>Magnoliopsida</taxon>
        <taxon>eudicotyledons</taxon>
        <taxon>Gunneridae</taxon>
        <taxon>Pentapetalae</taxon>
        <taxon>rosids</taxon>
        <taxon>malvids</taxon>
        <taxon>Brassicales</taxon>
        <taxon>Brassicaceae</taxon>
        <taxon>Arabideae</taxon>
        <taxon>Arabis</taxon>
    </lineage>
</organism>
<dbReference type="GO" id="GO:0043531">
    <property type="term" value="F:ADP binding"/>
    <property type="evidence" value="ECO:0007669"/>
    <property type="project" value="InterPro"/>
</dbReference>
<keyword evidence="8" id="KW-1185">Reference proteome</keyword>
<dbReference type="Gene3D" id="3.90.1300.10">
    <property type="entry name" value="Amidase signature (AS) domain"/>
    <property type="match status" value="2"/>
</dbReference>
<dbReference type="InterPro" id="IPR036390">
    <property type="entry name" value="WH_DNA-bd_sf"/>
</dbReference>
<dbReference type="PANTHER" id="PTHR42678:SF34">
    <property type="entry name" value="OS04G0183300 PROTEIN"/>
    <property type="match status" value="1"/>
</dbReference>
<evidence type="ECO:0000259" key="4">
    <source>
        <dbReference type="Pfam" id="PF00931"/>
    </source>
</evidence>
<evidence type="ECO:0000259" key="5">
    <source>
        <dbReference type="Pfam" id="PF01425"/>
    </source>
</evidence>
<dbReference type="Gene3D" id="1.10.8.430">
    <property type="entry name" value="Helical domain of apoptotic protease-activating factors"/>
    <property type="match status" value="1"/>
</dbReference>
<dbReference type="InterPro" id="IPR042197">
    <property type="entry name" value="Apaf_helical"/>
</dbReference>
<proteinExistence type="predicted"/>
<dbReference type="Proteomes" id="UP000029120">
    <property type="component" value="Chromosome 7"/>
</dbReference>
<feature type="domain" description="Disease resistance protein Roq1-like winged-helix" evidence="6">
    <location>
        <begin position="185"/>
        <end position="253"/>
    </location>
</feature>
<dbReference type="SUPFAM" id="SSF52540">
    <property type="entry name" value="P-loop containing nucleoside triphosphate hydrolases"/>
    <property type="match status" value="1"/>
</dbReference>
<sequence length="901" mass="99923">MVGLKAHLRKLESYLCLENDEVKMIGIWGPAGIGAIKEWLHDQRVLIVLDDVDDREQLEVLAKDISWFGAGSRIIVTTEDTQILKAHGIGIHDIYHVDFPSMEEALEILCRSAFKQSFVPDGFEELAKKVVEFCGNLPLGLCVVGSSLREQDKHEWEFQLSRIKTTVDRKIENILRMGYDKLLKQDQDLFLHIACFFNNDDVNSVTSLLADSELDVGNGLKILAEKSLVHTNVNIRMHYLLQKLGRQIVREQSDEPGERKFLGEVEEIRHVLENETGTASVTGISLDTSKIRNGHKVSVELFRTEVDDFLRIHKSWLGKEAPLQIPEDMEDLSQVRLLHWDFYPRKSLPSRFKPDRLVELHMPRSNLKKLWGGIQPLPNLKSIDLCYSYRCHEVDVTISQITFEFGCEGKFGTEGSCDDKIIECGVEILTEEAEGSSSSQVDNFETGSSISEVDNFEIESRSEVDYESGGNNHNNTDGDGDEDYEAEDFNYSQDENIKTSKHTDQFPQFLFVDDVILGSQGTVSSVLIKEALPHIFPFKKALLIQYGSTIKPTSTFSFQETTIKDIRLAFNEKKLTSKQLVEFYLQSISKLNPIINAVIETNPDALIQAEIADRERNFKDITQLPFLHGAPVLLKDSISTKDKLNTTAGSFALLGSVVARDAGVVKKLREAGAVILGKASLSEWDSFRSYFIPNGWSARGLQGKNPYVLSVDPSGSSSGSPVSVAANLVSVSLGTETGGSILSPASRNSVVGIKPSVGLTSRAGLVPISSRQDSIGPICRTVSDSVHVLDAIWVMIHGTRPGRLRRKEAALQKMEELSRNGIEKLMKKKKLDAIVTVGSMLSSVLAIGGYPGINVPAGYNSEGVPFGISFGGLRFSEPKLIEIAYGFEQAALIRKPPKFKA</sequence>
<reference evidence="8" key="1">
    <citation type="journal article" date="2015" name="Nat. Plants">
        <title>Genome expansion of Arabis alpina linked with retrotransposition and reduced symmetric DNA methylation.</title>
        <authorList>
            <person name="Willing E.M."/>
            <person name="Rawat V."/>
            <person name="Mandakova T."/>
            <person name="Maumus F."/>
            <person name="James G.V."/>
            <person name="Nordstroem K.J."/>
            <person name="Becker C."/>
            <person name="Warthmann N."/>
            <person name="Chica C."/>
            <person name="Szarzynska B."/>
            <person name="Zytnicki M."/>
            <person name="Albani M.C."/>
            <person name="Kiefer C."/>
            <person name="Bergonzi S."/>
            <person name="Castaings L."/>
            <person name="Mateos J.L."/>
            <person name="Berns M.C."/>
            <person name="Bujdoso N."/>
            <person name="Piofczyk T."/>
            <person name="de Lorenzo L."/>
            <person name="Barrero-Sicilia C."/>
            <person name="Mateos I."/>
            <person name="Piednoel M."/>
            <person name="Hagmann J."/>
            <person name="Chen-Min-Tao R."/>
            <person name="Iglesias-Fernandez R."/>
            <person name="Schuster S.C."/>
            <person name="Alonso-Blanco C."/>
            <person name="Roudier F."/>
            <person name="Carbonero P."/>
            <person name="Paz-Ares J."/>
            <person name="Davis S.J."/>
            <person name="Pecinka A."/>
            <person name="Quesneville H."/>
            <person name="Colot V."/>
            <person name="Lysak M.A."/>
            <person name="Weigel D."/>
            <person name="Coupland G."/>
            <person name="Schneeberger K."/>
        </authorList>
    </citation>
    <scope>NUCLEOTIDE SEQUENCE [LARGE SCALE GENOMIC DNA]</scope>
    <source>
        <strain evidence="8">cv. Pajares</strain>
    </source>
</reference>
<keyword evidence="1" id="KW-0433">Leucine-rich repeat</keyword>
<dbReference type="Gene3D" id="3.40.50.300">
    <property type="entry name" value="P-loop containing nucleotide triphosphate hydrolases"/>
    <property type="match status" value="1"/>
</dbReference>
<evidence type="ECO:0000313" key="8">
    <source>
        <dbReference type="Proteomes" id="UP000029120"/>
    </source>
</evidence>
<dbReference type="FunFam" id="1.10.8.430:FF:000002">
    <property type="entry name" value="Disease resistance protein (TIR-NBS-LRR class)"/>
    <property type="match status" value="1"/>
</dbReference>
<dbReference type="InterPro" id="IPR036928">
    <property type="entry name" value="AS_sf"/>
</dbReference>
<dbReference type="InterPro" id="IPR002182">
    <property type="entry name" value="NB-ARC"/>
</dbReference>
<dbReference type="InterPro" id="IPR058192">
    <property type="entry name" value="WHD_ROQ1-like"/>
</dbReference>
<dbReference type="Pfam" id="PF07725">
    <property type="entry name" value="LRR_3"/>
    <property type="match status" value="1"/>
</dbReference>
<evidence type="ECO:0000313" key="7">
    <source>
        <dbReference type="EMBL" id="KFK30124.1"/>
    </source>
</evidence>
<dbReference type="Pfam" id="PF23282">
    <property type="entry name" value="WHD_ROQ1"/>
    <property type="match status" value="1"/>
</dbReference>
<dbReference type="EMBL" id="CM002875">
    <property type="protein sequence ID" value="KFK30124.1"/>
    <property type="molecule type" value="Genomic_DNA"/>
</dbReference>
<evidence type="ECO:0000256" key="3">
    <source>
        <dbReference type="SAM" id="MobiDB-lite"/>
    </source>
</evidence>
<evidence type="ECO:0000256" key="2">
    <source>
        <dbReference type="ARBA" id="ARBA00022737"/>
    </source>
</evidence>
<evidence type="ECO:0008006" key="9">
    <source>
        <dbReference type="Google" id="ProtNLM"/>
    </source>
</evidence>
<dbReference type="InterPro" id="IPR011713">
    <property type="entry name" value="Leu-rich_rpt_3"/>
</dbReference>
<dbReference type="InterPro" id="IPR027417">
    <property type="entry name" value="P-loop_NTPase"/>
</dbReference>
<dbReference type="SUPFAM" id="SSF52058">
    <property type="entry name" value="L domain-like"/>
    <property type="match status" value="1"/>
</dbReference>